<dbReference type="InterPro" id="IPR004381">
    <property type="entry name" value="Glycerate_kinase"/>
</dbReference>
<sequence length="78" mass="8501">MKIVIASDKYKGSLSALEVCRIIRRVIKKIEPRVEVVMSPMADGGEGTVDTLVESLSGKFVELDVRGPLGEPVRARFG</sequence>
<dbReference type="PANTHER" id="PTHR21599">
    <property type="entry name" value="GLYCERATE KINASE"/>
    <property type="match status" value="1"/>
</dbReference>
<name>X0XQ75_9ZZZZ</name>
<protein>
    <recommendedName>
        <fullName evidence="2">Glycerate kinase</fullName>
    </recommendedName>
</protein>
<accession>X0XQ75</accession>
<dbReference type="GO" id="GO:0008887">
    <property type="term" value="F:glycerate kinase activity"/>
    <property type="evidence" value="ECO:0007669"/>
    <property type="project" value="InterPro"/>
</dbReference>
<dbReference type="AlphaFoldDB" id="X0XQ75"/>
<dbReference type="SUPFAM" id="SSF110738">
    <property type="entry name" value="Glycerate kinase I"/>
    <property type="match status" value="1"/>
</dbReference>
<dbReference type="PANTHER" id="PTHR21599:SF0">
    <property type="entry name" value="GLYCERATE KINASE"/>
    <property type="match status" value="1"/>
</dbReference>
<feature type="non-terminal residue" evidence="1">
    <location>
        <position position="78"/>
    </location>
</feature>
<dbReference type="Gene3D" id="3.40.50.10350">
    <property type="entry name" value="Glycerate kinase, domain 1"/>
    <property type="match status" value="1"/>
</dbReference>
<gene>
    <name evidence="1" type="ORF">S01H1_69124</name>
</gene>
<proteinExistence type="predicted"/>
<dbReference type="InterPro" id="IPR036129">
    <property type="entry name" value="Glycerate_kinase_sf"/>
</dbReference>
<dbReference type="Pfam" id="PF02595">
    <property type="entry name" value="Gly_kinase"/>
    <property type="match status" value="1"/>
</dbReference>
<evidence type="ECO:0000313" key="1">
    <source>
        <dbReference type="EMBL" id="GAG37462.1"/>
    </source>
</evidence>
<dbReference type="InterPro" id="IPR018197">
    <property type="entry name" value="Glycerate_kinase_RE-like"/>
</dbReference>
<organism evidence="1">
    <name type="scientific">marine sediment metagenome</name>
    <dbReference type="NCBI Taxonomy" id="412755"/>
    <lineage>
        <taxon>unclassified sequences</taxon>
        <taxon>metagenomes</taxon>
        <taxon>ecological metagenomes</taxon>
    </lineage>
</organism>
<reference evidence="1" key="1">
    <citation type="journal article" date="2014" name="Front. Microbiol.">
        <title>High frequency of phylogenetically diverse reductive dehalogenase-homologous genes in deep subseafloor sedimentary metagenomes.</title>
        <authorList>
            <person name="Kawai M."/>
            <person name="Futagami T."/>
            <person name="Toyoda A."/>
            <person name="Takaki Y."/>
            <person name="Nishi S."/>
            <person name="Hori S."/>
            <person name="Arai W."/>
            <person name="Tsubouchi T."/>
            <person name="Morono Y."/>
            <person name="Uchiyama I."/>
            <person name="Ito T."/>
            <person name="Fujiyama A."/>
            <person name="Inagaki F."/>
            <person name="Takami H."/>
        </authorList>
    </citation>
    <scope>NUCLEOTIDE SEQUENCE</scope>
    <source>
        <strain evidence="1">Expedition CK06-06</strain>
    </source>
</reference>
<comment type="caution">
    <text evidence="1">The sequence shown here is derived from an EMBL/GenBank/DDBJ whole genome shotgun (WGS) entry which is preliminary data.</text>
</comment>
<evidence type="ECO:0008006" key="2">
    <source>
        <dbReference type="Google" id="ProtNLM"/>
    </source>
</evidence>
<dbReference type="EMBL" id="BARS01045869">
    <property type="protein sequence ID" value="GAG37462.1"/>
    <property type="molecule type" value="Genomic_DNA"/>
</dbReference>
<dbReference type="GO" id="GO:0031388">
    <property type="term" value="P:organic acid phosphorylation"/>
    <property type="evidence" value="ECO:0007669"/>
    <property type="project" value="InterPro"/>
</dbReference>